<keyword evidence="2" id="KW-1133">Transmembrane helix</keyword>
<dbReference type="InterPro" id="IPR055966">
    <property type="entry name" value="DUF7544"/>
</dbReference>
<feature type="compositionally biased region" description="Basic and acidic residues" evidence="1">
    <location>
        <begin position="335"/>
        <end position="344"/>
    </location>
</feature>
<feature type="region of interest" description="Disordered" evidence="1">
    <location>
        <begin position="335"/>
        <end position="404"/>
    </location>
</feature>
<sequence length="404" mass="42766">MSLAALNDIDDAIEATKRFLTPFDRVRWFRLAVVMFFVGGVGFSFPGFPGGFGGDTDPGEPMPGEPGPDITPEVTTELLVLLAGIVLVGILVFLLYSVAGATMEFVFVASLRDEEVRLRRYFKRYWRRGARLFAFRFLVWTLSAGAAAGVLLGVGTGMSGWPPTGWSDGTILAVILLAIPIFLFLAVVVGTLLGFTTMFVVPVMLREDRGVIGGWRRFWSTLVGNLVEFLAYLFVSFLLSIAVGMAVSFLLVLVAVAFAVPFLVVGAPLLFVLGLSGAGGLVALVLVFAYLLLLFVASLLVLVPFQTFLRYYALLVLGDVDGDLDVIPDTRAAVRADGGDDRDGATGGGAPTGNGGGPDDPGVGGTDTDGTPTGGTDASRTDASVDEADGGWNVDRDDDRDGRS</sequence>
<keyword evidence="2" id="KW-0472">Membrane</keyword>
<evidence type="ECO:0008006" key="5">
    <source>
        <dbReference type="Google" id="ProtNLM"/>
    </source>
</evidence>
<feature type="transmembrane region" description="Helical" evidence="2">
    <location>
        <begin position="132"/>
        <end position="151"/>
    </location>
</feature>
<reference evidence="3 4" key="1">
    <citation type="journal article" date="2019" name="Int. J. Syst. Evol. Microbiol.">
        <title>The Global Catalogue of Microorganisms (GCM) 10K type strain sequencing project: providing services to taxonomists for standard genome sequencing and annotation.</title>
        <authorList>
            <consortium name="The Broad Institute Genomics Platform"/>
            <consortium name="The Broad Institute Genome Sequencing Center for Infectious Disease"/>
            <person name="Wu L."/>
            <person name="Ma J."/>
        </authorList>
    </citation>
    <scope>NUCLEOTIDE SEQUENCE [LARGE SCALE GENOMIC DNA]</scope>
    <source>
        <strain evidence="3 4">XZYJT29</strain>
    </source>
</reference>
<proteinExistence type="predicted"/>
<feature type="transmembrane region" description="Helical" evidence="2">
    <location>
        <begin position="249"/>
        <end position="273"/>
    </location>
</feature>
<keyword evidence="4" id="KW-1185">Reference proteome</keyword>
<feature type="compositionally biased region" description="Basic and acidic residues" evidence="1">
    <location>
        <begin position="394"/>
        <end position="404"/>
    </location>
</feature>
<feature type="transmembrane region" description="Helical" evidence="2">
    <location>
        <begin position="28"/>
        <end position="48"/>
    </location>
</feature>
<name>A0ABD5Y1W6_9EURY</name>
<dbReference type="EMBL" id="JBHTAS010000001">
    <property type="protein sequence ID" value="MFC7140241.1"/>
    <property type="molecule type" value="Genomic_DNA"/>
</dbReference>
<protein>
    <recommendedName>
        <fullName evidence="5">Membrane domain of glycerophosphoryl diester phosphodiesterase</fullName>
    </recommendedName>
</protein>
<evidence type="ECO:0000313" key="3">
    <source>
        <dbReference type="EMBL" id="MFC7140241.1"/>
    </source>
</evidence>
<dbReference type="Pfam" id="PF24400">
    <property type="entry name" value="DUF7544"/>
    <property type="match status" value="1"/>
</dbReference>
<accession>A0ABD5Y1W6</accession>
<comment type="caution">
    <text evidence="3">The sequence shown here is derived from an EMBL/GenBank/DDBJ whole genome shotgun (WGS) entry which is preliminary data.</text>
</comment>
<evidence type="ECO:0000256" key="1">
    <source>
        <dbReference type="SAM" id="MobiDB-lite"/>
    </source>
</evidence>
<feature type="transmembrane region" description="Helical" evidence="2">
    <location>
        <begin position="78"/>
        <end position="111"/>
    </location>
</feature>
<feature type="transmembrane region" description="Helical" evidence="2">
    <location>
        <begin position="171"/>
        <end position="201"/>
    </location>
</feature>
<keyword evidence="2" id="KW-0812">Transmembrane</keyword>
<feature type="compositionally biased region" description="Low complexity" evidence="1">
    <location>
        <begin position="368"/>
        <end position="378"/>
    </location>
</feature>
<evidence type="ECO:0000313" key="4">
    <source>
        <dbReference type="Proteomes" id="UP001596432"/>
    </source>
</evidence>
<dbReference type="Proteomes" id="UP001596432">
    <property type="component" value="Unassembled WGS sequence"/>
</dbReference>
<evidence type="ECO:0000256" key="2">
    <source>
        <dbReference type="SAM" id="Phobius"/>
    </source>
</evidence>
<feature type="compositionally biased region" description="Gly residues" evidence="1">
    <location>
        <begin position="345"/>
        <end position="367"/>
    </location>
</feature>
<feature type="transmembrane region" description="Helical" evidence="2">
    <location>
        <begin position="280"/>
        <end position="305"/>
    </location>
</feature>
<dbReference type="RefSeq" id="WP_274325806.1">
    <property type="nucleotide sequence ID" value="NZ_CP118158.1"/>
</dbReference>
<gene>
    <name evidence="3" type="ORF">ACFQMA_10415</name>
</gene>
<organism evidence="3 4">
    <name type="scientific">Halosimplex aquaticum</name>
    <dbReference type="NCBI Taxonomy" id="3026162"/>
    <lineage>
        <taxon>Archaea</taxon>
        <taxon>Methanobacteriati</taxon>
        <taxon>Methanobacteriota</taxon>
        <taxon>Stenosarchaea group</taxon>
        <taxon>Halobacteria</taxon>
        <taxon>Halobacteriales</taxon>
        <taxon>Haloarculaceae</taxon>
        <taxon>Halosimplex</taxon>
    </lineage>
</organism>
<feature type="transmembrane region" description="Helical" evidence="2">
    <location>
        <begin position="222"/>
        <end position="243"/>
    </location>
</feature>
<dbReference type="AlphaFoldDB" id="A0ABD5Y1W6"/>
<dbReference type="GeneID" id="78820523"/>